<gene>
    <name evidence="8" type="ORF">FRX31_020690</name>
</gene>
<comment type="caution">
    <text evidence="8">The sequence shown here is derived from an EMBL/GenBank/DDBJ whole genome shotgun (WGS) entry which is preliminary data.</text>
</comment>
<evidence type="ECO:0000313" key="9">
    <source>
        <dbReference type="Proteomes" id="UP000554482"/>
    </source>
</evidence>
<dbReference type="SUPFAM" id="SSF101936">
    <property type="entry name" value="DNA-binding pseudobarrel domain"/>
    <property type="match status" value="3"/>
</dbReference>
<accession>A0A7J6VY02</accession>
<dbReference type="PANTHER" id="PTHR31391:SF4">
    <property type="entry name" value="B3 DOMAIN-CONTAINING PROTEIN OS03G0184500"/>
    <property type="match status" value="1"/>
</dbReference>
<organism evidence="8 9">
    <name type="scientific">Thalictrum thalictroides</name>
    <name type="common">Rue-anemone</name>
    <name type="synonym">Anemone thalictroides</name>
    <dbReference type="NCBI Taxonomy" id="46969"/>
    <lineage>
        <taxon>Eukaryota</taxon>
        <taxon>Viridiplantae</taxon>
        <taxon>Streptophyta</taxon>
        <taxon>Embryophyta</taxon>
        <taxon>Tracheophyta</taxon>
        <taxon>Spermatophyta</taxon>
        <taxon>Magnoliopsida</taxon>
        <taxon>Ranunculales</taxon>
        <taxon>Ranunculaceae</taxon>
        <taxon>Thalictroideae</taxon>
        <taxon>Thalictrum</taxon>
    </lineage>
</organism>
<feature type="domain" description="TF-B3" evidence="7">
    <location>
        <begin position="12"/>
        <end position="105"/>
    </location>
</feature>
<keyword evidence="5" id="KW-0539">Nucleus</keyword>
<dbReference type="InterPro" id="IPR015300">
    <property type="entry name" value="DNA-bd_pseudobarrel_sf"/>
</dbReference>
<keyword evidence="3" id="KW-0238">DNA-binding</keyword>
<proteinExistence type="predicted"/>
<feature type="region of interest" description="Disordered" evidence="6">
    <location>
        <begin position="283"/>
        <end position="306"/>
    </location>
</feature>
<dbReference type="GO" id="GO:0003677">
    <property type="term" value="F:DNA binding"/>
    <property type="evidence" value="ECO:0007669"/>
    <property type="project" value="UniProtKB-KW"/>
</dbReference>
<evidence type="ECO:0000256" key="5">
    <source>
        <dbReference type="ARBA" id="ARBA00023242"/>
    </source>
</evidence>
<dbReference type="InterPro" id="IPR044837">
    <property type="entry name" value="REM16-like"/>
</dbReference>
<dbReference type="Gene3D" id="2.40.330.10">
    <property type="entry name" value="DNA-binding pseudobarrel domain"/>
    <property type="match status" value="3"/>
</dbReference>
<dbReference type="PROSITE" id="PS50863">
    <property type="entry name" value="B3"/>
    <property type="match status" value="3"/>
</dbReference>
<evidence type="ECO:0000256" key="1">
    <source>
        <dbReference type="ARBA" id="ARBA00004123"/>
    </source>
</evidence>
<dbReference type="AlphaFoldDB" id="A0A7J6VY02"/>
<evidence type="ECO:0000256" key="6">
    <source>
        <dbReference type="SAM" id="MobiDB-lite"/>
    </source>
</evidence>
<dbReference type="Pfam" id="PF02362">
    <property type="entry name" value="B3"/>
    <property type="match status" value="3"/>
</dbReference>
<evidence type="ECO:0000313" key="8">
    <source>
        <dbReference type="EMBL" id="KAF5189723.1"/>
    </source>
</evidence>
<dbReference type="OrthoDB" id="1666376at2759"/>
<name>A0A7J6VY02_THATH</name>
<feature type="domain" description="TF-B3" evidence="7">
    <location>
        <begin position="349"/>
        <end position="440"/>
    </location>
</feature>
<keyword evidence="2" id="KW-0805">Transcription regulation</keyword>
<dbReference type="GO" id="GO:0005634">
    <property type="term" value="C:nucleus"/>
    <property type="evidence" value="ECO:0007669"/>
    <property type="project" value="UniProtKB-SubCell"/>
</dbReference>
<evidence type="ECO:0000256" key="2">
    <source>
        <dbReference type="ARBA" id="ARBA00023015"/>
    </source>
</evidence>
<protein>
    <recommendedName>
        <fullName evidence="7">TF-B3 domain-containing protein</fullName>
    </recommendedName>
</protein>
<dbReference type="CDD" id="cd10017">
    <property type="entry name" value="B3_DNA"/>
    <property type="match status" value="3"/>
</dbReference>
<keyword evidence="4" id="KW-0804">Transcription</keyword>
<dbReference type="EMBL" id="JABWDY010025103">
    <property type="protein sequence ID" value="KAF5189723.1"/>
    <property type="molecule type" value="Genomic_DNA"/>
</dbReference>
<dbReference type="InterPro" id="IPR003340">
    <property type="entry name" value="B3_DNA-bd"/>
</dbReference>
<feature type="compositionally biased region" description="Basic and acidic residues" evidence="6">
    <location>
        <begin position="294"/>
        <end position="303"/>
    </location>
</feature>
<feature type="domain" description="TF-B3" evidence="7">
    <location>
        <begin position="180"/>
        <end position="275"/>
    </location>
</feature>
<sequence>MAKVMNKDQSRQPYFVKGMIGDFRNKLRIPMTFIKDFKGNVPKQFKLRSLIGRSWIVSVKQVDDDFFLCNEWKDFARDNALEFGEYIICIQNGNSDFTVKICSKSSCNKEVSLAKKNNVESSTCLKEGKEHMETAKIDMLPPQMLLKCDTRNYKESVSSTSCDPDTQIVNTERSKTLTEGDSFTTTLLVSNMYRMGIPRWLAMKGFMEKDSTTLLNLCGKSWTVKVAHEKDGRTCLAAGWREFIKANDFHINDTCCFEVIKDMDNAIRVEILKKGVKEPLEKQASAAMKPSTYRSKEVNEASRVKRKKENVTNRGLSYIDHLRSEQAAGQLRVGETISTKASTSDYPSCSVSLLPSYVYGSSYLDVPMPFARTYLKDAHSVMLRTPNGGFYRIRYREPCRLGKGWKGFVSANHLKEGDVCKFELVDSYHMELLVTISPAKT</sequence>
<evidence type="ECO:0000256" key="4">
    <source>
        <dbReference type="ARBA" id="ARBA00023163"/>
    </source>
</evidence>
<dbReference type="Proteomes" id="UP000554482">
    <property type="component" value="Unassembled WGS sequence"/>
</dbReference>
<dbReference type="SMART" id="SM01019">
    <property type="entry name" value="B3"/>
    <property type="match status" value="3"/>
</dbReference>
<evidence type="ECO:0000259" key="7">
    <source>
        <dbReference type="PROSITE" id="PS50863"/>
    </source>
</evidence>
<comment type="subcellular location">
    <subcellularLocation>
        <location evidence="1">Nucleus</location>
    </subcellularLocation>
</comment>
<dbReference type="PANTHER" id="PTHR31391">
    <property type="entry name" value="B3 DOMAIN-CONTAINING PROTEIN OS11G0197600-RELATED"/>
    <property type="match status" value="1"/>
</dbReference>
<reference evidence="8 9" key="1">
    <citation type="submission" date="2020-06" db="EMBL/GenBank/DDBJ databases">
        <title>Transcriptomic and genomic resources for Thalictrum thalictroides and T. hernandezii: Facilitating candidate gene discovery in an emerging model plant lineage.</title>
        <authorList>
            <person name="Arias T."/>
            <person name="Riano-Pachon D.M."/>
            <person name="Di Stilio V.S."/>
        </authorList>
    </citation>
    <scope>NUCLEOTIDE SEQUENCE [LARGE SCALE GENOMIC DNA]</scope>
    <source>
        <strain evidence="9">cv. WT478/WT964</strain>
        <tissue evidence="8">Leaves</tissue>
    </source>
</reference>
<evidence type="ECO:0000256" key="3">
    <source>
        <dbReference type="ARBA" id="ARBA00023125"/>
    </source>
</evidence>
<keyword evidence="9" id="KW-1185">Reference proteome</keyword>